<dbReference type="Gene3D" id="3.10.20.480">
    <property type="entry name" value="Antirestriction protein ArdA, domain 1"/>
    <property type="match status" value="1"/>
</dbReference>
<dbReference type="InterPro" id="IPR041895">
    <property type="entry name" value="ArdA_dom1"/>
</dbReference>
<dbReference type="AlphaFoldDB" id="A0A2N5D790"/>
<name>A0A2N5D790_9CAUL</name>
<sequence length="176" mass="19371">MGQDAEILEPRIYVACLAAYNCGQLHGAWIKVEDDQEAVLEAVALMLAASPQPGAEEYAIHDYEDFGGVEIGEYMPMAKVVEIAAFLRERGTLGALVLDHFNGDLDQAEEALEDGYHGRFSSLADYVQILTEETIEIPQALRLYIDYEAMARDVAINGDLFTIAADQGEVHVFSAR</sequence>
<evidence type="ECO:0000313" key="1">
    <source>
        <dbReference type="EMBL" id="PLR21912.1"/>
    </source>
</evidence>
<organism evidence="1 2">
    <name type="scientific">Caulobacter zeae</name>
    <dbReference type="NCBI Taxonomy" id="2055137"/>
    <lineage>
        <taxon>Bacteria</taxon>
        <taxon>Pseudomonadati</taxon>
        <taxon>Pseudomonadota</taxon>
        <taxon>Alphaproteobacteria</taxon>
        <taxon>Caulobacterales</taxon>
        <taxon>Caulobacteraceae</taxon>
        <taxon>Caulobacter</taxon>
    </lineage>
</organism>
<reference evidence="1 2" key="1">
    <citation type="submission" date="2017-12" db="EMBL/GenBank/DDBJ databases">
        <title>The genome sequence of Caulobacter sp. 410.</title>
        <authorList>
            <person name="Gao J."/>
            <person name="Mao X."/>
            <person name="Sun J."/>
        </authorList>
    </citation>
    <scope>NUCLEOTIDE SEQUENCE [LARGE SCALE GENOMIC DNA]</scope>
    <source>
        <strain evidence="1 2">410</strain>
    </source>
</reference>
<protein>
    <submittedName>
        <fullName evidence="1">Antirestriction protein ArdA</fullName>
    </submittedName>
</protein>
<dbReference type="Pfam" id="PF07275">
    <property type="entry name" value="ArdA"/>
    <property type="match status" value="1"/>
</dbReference>
<dbReference type="Gene3D" id="1.10.10.1190">
    <property type="entry name" value="Antirestriction protein ArdA, domain 3"/>
    <property type="match status" value="1"/>
</dbReference>
<comment type="caution">
    <text evidence="1">The sequence shown here is derived from an EMBL/GenBank/DDBJ whole genome shotgun (WGS) entry which is preliminary data.</text>
</comment>
<gene>
    <name evidence="1" type="ORF">SGCZBJ_20305</name>
</gene>
<keyword evidence="2" id="KW-1185">Reference proteome</keyword>
<dbReference type="EMBL" id="PJRS01000041">
    <property type="protein sequence ID" value="PLR21912.1"/>
    <property type="molecule type" value="Genomic_DNA"/>
</dbReference>
<dbReference type="InterPro" id="IPR041893">
    <property type="entry name" value="ArdA_dom3"/>
</dbReference>
<proteinExistence type="predicted"/>
<evidence type="ECO:0000313" key="2">
    <source>
        <dbReference type="Proteomes" id="UP000234479"/>
    </source>
</evidence>
<dbReference type="RefSeq" id="WP_101719744.1">
    <property type="nucleotide sequence ID" value="NZ_PJRS01000041.1"/>
</dbReference>
<dbReference type="Proteomes" id="UP000234479">
    <property type="component" value="Unassembled WGS sequence"/>
</dbReference>
<accession>A0A2N5D790</accession>
<dbReference type="InterPro" id="IPR009899">
    <property type="entry name" value="ArdA"/>
</dbReference>
<dbReference type="OrthoDB" id="944647at2"/>